<dbReference type="GO" id="GO:0016020">
    <property type="term" value="C:membrane"/>
    <property type="evidence" value="ECO:0007669"/>
    <property type="project" value="UniProtKB-SubCell"/>
</dbReference>
<dbReference type="PANTHER" id="PTHR10046">
    <property type="entry name" value="ATP DEPENDENT LON PROTEASE FAMILY MEMBER"/>
    <property type="match status" value="1"/>
</dbReference>
<dbReference type="AlphaFoldDB" id="A0A2D6M119"/>
<proteinExistence type="predicted"/>
<dbReference type="Proteomes" id="UP000226592">
    <property type="component" value="Unassembled WGS sequence"/>
</dbReference>
<keyword evidence="2" id="KW-0378">Hydrolase</keyword>
<dbReference type="InterPro" id="IPR008269">
    <property type="entry name" value="Lon_proteolytic"/>
</dbReference>
<evidence type="ECO:0000256" key="4">
    <source>
        <dbReference type="SAM" id="Coils"/>
    </source>
</evidence>
<feature type="coiled-coil region" evidence="4">
    <location>
        <begin position="670"/>
        <end position="697"/>
    </location>
</feature>
<organism evidence="8 9">
    <name type="scientific">Candidatus Iainarchaeum sp</name>
    <dbReference type="NCBI Taxonomy" id="3101447"/>
    <lineage>
        <taxon>Archaea</taxon>
        <taxon>Candidatus Iainarchaeota</taxon>
        <taxon>Candidatus Iainarchaeia</taxon>
        <taxon>Candidatus Iainarchaeales</taxon>
        <taxon>Candidatus Iainarchaeaceae</taxon>
        <taxon>Candidatus Iainarchaeum</taxon>
    </lineage>
</organism>
<evidence type="ECO:0000313" key="9">
    <source>
        <dbReference type="Proteomes" id="UP000226592"/>
    </source>
</evidence>
<dbReference type="Pfam" id="PF05362">
    <property type="entry name" value="Lon_C"/>
    <property type="match status" value="1"/>
</dbReference>
<feature type="domain" description="Lon proteolytic" evidence="7">
    <location>
        <begin position="45"/>
        <end position="210"/>
    </location>
</feature>
<dbReference type="PROSITE" id="PS51786">
    <property type="entry name" value="LON_PROTEOLYTIC"/>
    <property type="match status" value="1"/>
</dbReference>
<keyword evidence="6" id="KW-0812">Transmembrane</keyword>
<dbReference type="PROSITE" id="PS01046">
    <property type="entry name" value="LON_SER"/>
    <property type="match status" value="1"/>
</dbReference>
<evidence type="ECO:0000256" key="5">
    <source>
        <dbReference type="SAM" id="MobiDB-lite"/>
    </source>
</evidence>
<reference evidence="9" key="1">
    <citation type="submission" date="2017-09" db="EMBL/GenBank/DDBJ databases">
        <title>The Reconstruction of 2,631 Draft Metagenome-Assembled Genomes from the Global Oceans.</title>
        <authorList>
            <person name="Tully B.J."/>
            <person name="Graham E.D."/>
            <person name="Heidelberg J.F."/>
        </authorList>
    </citation>
    <scope>NUCLEOTIDE SEQUENCE [LARGE SCALE GENOMIC DNA]</scope>
</reference>
<evidence type="ECO:0000256" key="6">
    <source>
        <dbReference type="SAM" id="Phobius"/>
    </source>
</evidence>
<dbReference type="SUPFAM" id="SSF54211">
    <property type="entry name" value="Ribosomal protein S5 domain 2-like"/>
    <property type="match status" value="1"/>
</dbReference>
<dbReference type="EMBL" id="NZBU01000008">
    <property type="protein sequence ID" value="MAG22124.1"/>
    <property type="molecule type" value="Genomic_DNA"/>
</dbReference>
<dbReference type="InterPro" id="IPR020568">
    <property type="entry name" value="Ribosomal_Su5_D2-typ_SF"/>
</dbReference>
<gene>
    <name evidence="8" type="ORF">CL943_02355</name>
</gene>
<comment type="caution">
    <text evidence="8">The sequence shown here is derived from an EMBL/GenBank/DDBJ whole genome shotgun (WGS) entry which is preliminary data.</text>
</comment>
<keyword evidence="6" id="KW-1133">Transmembrane helix</keyword>
<evidence type="ECO:0000256" key="1">
    <source>
        <dbReference type="ARBA" id="ARBA00004141"/>
    </source>
</evidence>
<dbReference type="InterPro" id="IPR014721">
    <property type="entry name" value="Ribsml_uS5_D2-typ_fold_subgr"/>
</dbReference>
<evidence type="ECO:0000259" key="7">
    <source>
        <dbReference type="PROSITE" id="PS51786"/>
    </source>
</evidence>
<feature type="transmembrane region" description="Helical" evidence="6">
    <location>
        <begin position="610"/>
        <end position="631"/>
    </location>
</feature>
<keyword evidence="3" id="KW-0645">Protease</keyword>
<evidence type="ECO:0000313" key="8">
    <source>
        <dbReference type="EMBL" id="MAG22124.1"/>
    </source>
</evidence>
<dbReference type="GO" id="GO:0030163">
    <property type="term" value="P:protein catabolic process"/>
    <property type="evidence" value="ECO:0007669"/>
    <property type="project" value="InterPro"/>
</dbReference>
<evidence type="ECO:0000256" key="2">
    <source>
        <dbReference type="ARBA" id="ARBA00022801"/>
    </source>
</evidence>
<comment type="subcellular location">
    <subcellularLocation>
        <location evidence="1">Membrane</location>
        <topology evidence="1">Multi-pass membrane protein</topology>
    </subcellularLocation>
</comment>
<dbReference type="GO" id="GO:0006508">
    <property type="term" value="P:proteolysis"/>
    <property type="evidence" value="ECO:0007669"/>
    <property type="project" value="InterPro"/>
</dbReference>
<keyword evidence="3" id="KW-0720">Serine protease</keyword>
<feature type="compositionally biased region" description="Basic residues" evidence="5">
    <location>
        <begin position="796"/>
        <end position="811"/>
    </location>
</feature>
<dbReference type="GO" id="GO:0004176">
    <property type="term" value="F:ATP-dependent peptidase activity"/>
    <property type="evidence" value="ECO:0007669"/>
    <property type="project" value="InterPro"/>
</dbReference>
<name>A0A2D6M119_9ARCH</name>
<evidence type="ECO:0000256" key="3">
    <source>
        <dbReference type="ARBA" id="ARBA00022825"/>
    </source>
</evidence>
<protein>
    <recommendedName>
        <fullName evidence="7">Lon proteolytic domain-containing protein</fullName>
    </recommendedName>
</protein>
<feature type="region of interest" description="Disordered" evidence="5">
    <location>
        <begin position="789"/>
        <end position="811"/>
    </location>
</feature>
<dbReference type="InterPro" id="IPR027065">
    <property type="entry name" value="Lon_Prtase"/>
</dbReference>
<keyword evidence="4" id="KW-0175">Coiled coil</keyword>
<dbReference type="PRINTS" id="PR00830">
    <property type="entry name" value="ENDOLAPTASE"/>
</dbReference>
<accession>A0A2D6M119</accession>
<dbReference type="GO" id="GO:0005524">
    <property type="term" value="F:ATP binding"/>
    <property type="evidence" value="ECO:0007669"/>
    <property type="project" value="InterPro"/>
</dbReference>
<sequence length="811" mass="91360">MKRTFLTLFFALLLVSSAYAVIEKGSMRVFAVTSGSEIALSAELEIQAKPGEGKVWSSVEPLIGTSTQTTEKIAVQVARNYFDRVDSFDYFFDINSTASLVDGPSAGAAMTLVLISMLQNKELPNNVSITGTITVDGSVGAVGGVFKKAQEAARVGIDLFMIPQGEAKQIVKLPEGVESINLPDYAKREWGTTVVEVPNIDTALKYAFSDIESIDVNTETVFTPDFVPDSIIFPRHLEPMDGMTNDYLSRAEVRVEEARNSLSGTLLNDPSLIDAMLSLLNQSDKTLAQAKLLHDQNYLYSAANYAFLAMVNASLVRDISDNPSLLEPGSTAWDLKLMTLRKRLNALKRDLNNFVPLDYLEWHVAAKERLVWAEEKLEKLEKASDNLVITVGVEEQENVMLENLLEFEYASAWVDAATDFRSITLNSEKRVSSNNYFITLVDSYLVNVEDALKVLTEEEKVDILRRFNAAKIARDRGWQISALFDAASALALANAAIFVKNKELPELDQYLDTKIVDVQQKMSESQYDFVWAKLYLDHAIYYNKAVNFYEAQGENMRALEMAKSGISLALLAENILQVTIETKDYFDSIPQSNYLAINQQDDIDAMFGTAYFATLLVLLLVVIIILLVLLFRLSHKINDIKHYSLNERIKAVRETQDSLDSKWENKDLNDQEYEQRNQAYQKKLEQLLDKKSELSTLLVDIDRDKAMLSGFEHAFRSLKRKKSKSRILKADYQKNFDYYSKQIVLLEKEIAKKKRLVLIKEAPSTPQPAKTIEPKALVVKKVTAKPIVEKKPAKAPGKKKFVQKKKAKTKK</sequence>
<keyword evidence="6" id="KW-0472">Membrane</keyword>
<dbReference type="InterPro" id="IPR008268">
    <property type="entry name" value="Peptidase_S16_AS"/>
</dbReference>
<dbReference type="GO" id="GO:0004252">
    <property type="term" value="F:serine-type endopeptidase activity"/>
    <property type="evidence" value="ECO:0007669"/>
    <property type="project" value="InterPro"/>
</dbReference>
<dbReference type="Gene3D" id="3.30.230.10">
    <property type="match status" value="1"/>
</dbReference>